<name>A0A409WL82_PSICY</name>
<protein>
    <submittedName>
        <fullName evidence="1">Uncharacterized protein</fullName>
    </submittedName>
</protein>
<keyword evidence="2" id="KW-1185">Reference proteome</keyword>
<accession>A0A409WL82</accession>
<organism evidence="1 2">
    <name type="scientific">Psilocybe cyanescens</name>
    <dbReference type="NCBI Taxonomy" id="93625"/>
    <lineage>
        <taxon>Eukaryota</taxon>
        <taxon>Fungi</taxon>
        <taxon>Dikarya</taxon>
        <taxon>Basidiomycota</taxon>
        <taxon>Agaricomycotina</taxon>
        <taxon>Agaricomycetes</taxon>
        <taxon>Agaricomycetidae</taxon>
        <taxon>Agaricales</taxon>
        <taxon>Agaricineae</taxon>
        <taxon>Strophariaceae</taxon>
        <taxon>Psilocybe</taxon>
    </lineage>
</organism>
<comment type="caution">
    <text evidence="1">The sequence shown here is derived from an EMBL/GenBank/DDBJ whole genome shotgun (WGS) entry which is preliminary data.</text>
</comment>
<proteinExistence type="predicted"/>
<evidence type="ECO:0000313" key="1">
    <source>
        <dbReference type="EMBL" id="PPQ79180.1"/>
    </source>
</evidence>
<gene>
    <name evidence="1" type="ORF">CVT25_002803</name>
</gene>
<reference evidence="1 2" key="1">
    <citation type="journal article" date="2018" name="Evol. Lett.">
        <title>Horizontal gene cluster transfer increased hallucinogenic mushroom diversity.</title>
        <authorList>
            <person name="Reynolds H.T."/>
            <person name="Vijayakumar V."/>
            <person name="Gluck-Thaler E."/>
            <person name="Korotkin H.B."/>
            <person name="Matheny P.B."/>
            <person name="Slot J.C."/>
        </authorList>
    </citation>
    <scope>NUCLEOTIDE SEQUENCE [LARGE SCALE GENOMIC DNA]</scope>
    <source>
        <strain evidence="1 2">2631</strain>
    </source>
</reference>
<dbReference type="AlphaFoldDB" id="A0A409WL82"/>
<sequence>MWLSGVEGVSMRKRRTRPLDERVVRWRTMRRIGN</sequence>
<dbReference type="InParanoid" id="A0A409WL82"/>
<dbReference type="Proteomes" id="UP000283269">
    <property type="component" value="Unassembled WGS sequence"/>
</dbReference>
<dbReference type="EMBL" id="NHYD01003389">
    <property type="protein sequence ID" value="PPQ79180.1"/>
    <property type="molecule type" value="Genomic_DNA"/>
</dbReference>
<evidence type="ECO:0000313" key="2">
    <source>
        <dbReference type="Proteomes" id="UP000283269"/>
    </source>
</evidence>